<feature type="domain" description="Glycosyltransferase subfamily 4-like N-terminal" evidence="2">
    <location>
        <begin position="1"/>
        <end position="142"/>
    </location>
</feature>
<feature type="domain" description="Glycosyl transferase family 1" evidence="1">
    <location>
        <begin position="151"/>
        <end position="329"/>
    </location>
</feature>
<dbReference type="Pfam" id="PF00534">
    <property type="entry name" value="Glycos_transf_1"/>
    <property type="match status" value="1"/>
</dbReference>
<dbReference type="STRING" id="52.CMC5_067760"/>
<dbReference type="InterPro" id="IPR001296">
    <property type="entry name" value="Glyco_trans_1"/>
</dbReference>
<dbReference type="Pfam" id="PF13439">
    <property type="entry name" value="Glyco_transf_4"/>
    <property type="match status" value="1"/>
</dbReference>
<evidence type="ECO:0000313" key="3">
    <source>
        <dbReference type="EMBL" id="AKT42549.1"/>
    </source>
</evidence>
<protein>
    <submittedName>
        <fullName evidence="3">Glycosyltransferase</fullName>
    </submittedName>
</protein>
<name>A0A0K1ENZ8_CHOCO</name>
<dbReference type="Proteomes" id="UP000067626">
    <property type="component" value="Chromosome"/>
</dbReference>
<accession>A0A0K1ENZ8</accession>
<gene>
    <name evidence="3" type="ORF">CMC5_067760</name>
</gene>
<dbReference type="KEGG" id="ccro:CMC5_067760"/>
<dbReference type="SUPFAM" id="SSF53756">
    <property type="entry name" value="UDP-Glycosyltransferase/glycogen phosphorylase"/>
    <property type="match status" value="1"/>
</dbReference>
<dbReference type="AlphaFoldDB" id="A0A0K1ENZ8"/>
<sequence length="377" mass="41357">MEHFVLRLVEVQRQQGHDASILALRPGPLEDLARERGLPATVLQGNKIERLARAAAAFGVARPQIIHAHNPTSLHYATLGKLITRSRLVYTDHAQTRGIIRVPSQYEWRQADAVVGCSQDTADRCGAVGVVDEITAIHNGIEIPPAKKTREQVRSELKLGNEYVGIFPAAFHRVKGHDVLLRALAILRDEDLELTATADPRMSETRVRVLVAGDGDERDRIHALAKELKLGPEWVTFLGFRKDVPDLLAGMDFFVLPSRMEGLPLSILEAMARELPVVVTPVGGVPEVVTDDVHGLVVPVDDPRALAEAIGRLAEDPQVGKAMGQRGKRRVEEDFSFSKMARKYEDLYLRVLESPRIGLAGRRATGSSAGSERGSAT</sequence>
<keyword evidence="4" id="KW-1185">Reference proteome</keyword>
<evidence type="ECO:0000259" key="1">
    <source>
        <dbReference type="Pfam" id="PF00534"/>
    </source>
</evidence>
<dbReference type="PANTHER" id="PTHR12526">
    <property type="entry name" value="GLYCOSYLTRANSFERASE"/>
    <property type="match status" value="1"/>
</dbReference>
<keyword evidence="3" id="KW-0808">Transferase</keyword>
<dbReference type="EMBL" id="CP012159">
    <property type="protein sequence ID" value="AKT42549.1"/>
    <property type="molecule type" value="Genomic_DNA"/>
</dbReference>
<dbReference type="InterPro" id="IPR028098">
    <property type="entry name" value="Glyco_trans_4-like_N"/>
</dbReference>
<evidence type="ECO:0000259" key="2">
    <source>
        <dbReference type="Pfam" id="PF13439"/>
    </source>
</evidence>
<dbReference type="CDD" id="cd03801">
    <property type="entry name" value="GT4_PimA-like"/>
    <property type="match status" value="1"/>
</dbReference>
<reference evidence="3 4" key="1">
    <citation type="submission" date="2015-07" db="EMBL/GenBank/DDBJ databases">
        <title>Genome analysis of myxobacterium Chondromyces crocatus Cm c5 reveals a high potential for natural compound synthesis and the genetic basis for the loss of fruiting body formation.</title>
        <authorList>
            <person name="Zaburannyi N."/>
            <person name="Bunk B."/>
            <person name="Maier J."/>
            <person name="Overmann J."/>
            <person name="Mueller R."/>
        </authorList>
    </citation>
    <scope>NUCLEOTIDE SEQUENCE [LARGE SCALE GENOMIC DNA]</scope>
    <source>
        <strain evidence="3 4">Cm c5</strain>
    </source>
</reference>
<dbReference type="Gene3D" id="3.40.50.2000">
    <property type="entry name" value="Glycogen Phosphorylase B"/>
    <property type="match status" value="2"/>
</dbReference>
<proteinExistence type="predicted"/>
<dbReference type="GO" id="GO:0016757">
    <property type="term" value="F:glycosyltransferase activity"/>
    <property type="evidence" value="ECO:0007669"/>
    <property type="project" value="InterPro"/>
</dbReference>
<organism evidence="3 4">
    <name type="scientific">Chondromyces crocatus</name>
    <dbReference type="NCBI Taxonomy" id="52"/>
    <lineage>
        <taxon>Bacteria</taxon>
        <taxon>Pseudomonadati</taxon>
        <taxon>Myxococcota</taxon>
        <taxon>Polyangia</taxon>
        <taxon>Polyangiales</taxon>
        <taxon>Polyangiaceae</taxon>
        <taxon>Chondromyces</taxon>
    </lineage>
</organism>
<evidence type="ECO:0000313" key="4">
    <source>
        <dbReference type="Proteomes" id="UP000067626"/>
    </source>
</evidence>